<evidence type="ECO:0008006" key="2">
    <source>
        <dbReference type="Google" id="ProtNLM"/>
    </source>
</evidence>
<name>J9DBE5_9ZZZZ</name>
<dbReference type="AlphaFoldDB" id="J9DBE5"/>
<sequence>MAEDNATVAEFFKTTGRPFICRREVINLGHEHRIFWIEAGLFGTSLTVEDHNQRLIGLFSPNTLLGGVRSAGHIGEPMALMATALADTHGYALPSVTYQKWLSEDPEREKDVLRNCIAKSECQLEGVLVNDLCPVDYRVEVAIAILFKAAGISMKTLPAVLPWQITVTDIAMLVHAERGMVSKAVARLVRDGIVCKFGRRLMLKRISDEIRSWLYGKG</sequence>
<reference evidence="1" key="1">
    <citation type="journal article" date="2012" name="PLoS ONE">
        <title>Gene sets for utilization of primary and secondary nutrition supplies in the distal gut of endangered iberian lynx.</title>
        <authorList>
            <person name="Alcaide M."/>
            <person name="Messina E."/>
            <person name="Richter M."/>
            <person name="Bargiela R."/>
            <person name="Peplies J."/>
            <person name="Huws S.A."/>
            <person name="Newbold C.J."/>
            <person name="Golyshin P.N."/>
            <person name="Simon M.A."/>
            <person name="Lopez G."/>
            <person name="Yakimov M.M."/>
            <person name="Ferrer M."/>
        </authorList>
    </citation>
    <scope>NUCLEOTIDE SEQUENCE</scope>
</reference>
<gene>
    <name evidence="1" type="ORF">EVA_01667</name>
</gene>
<accession>J9DBE5</accession>
<dbReference type="InterPro" id="IPR014710">
    <property type="entry name" value="RmlC-like_jellyroll"/>
</dbReference>
<dbReference type="Gene3D" id="2.60.120.10">
    <property type="entry name" value="Jelly Rolls"/>
    <property type="match status" value="1"/>
</dbReference>
<dbReference type="SUPFAM" id="SSF51206">
    <property type="entry name" value="cAMP-binding domain-like"/>
    <property type="match status" value="1"/>
</dbReference>
<comment type="caution">
    <text evidence="1">The sequence shown here is derived from an EMBL/GenBank/DDBJ whole genome shotgun (WGS) entry which is preliminary data.</text>
</comment>
<dbReference type="EMBL" id="AMCI01000226">
    <property type="protein sequence ID" value="EJX10226.1"/>
    <property type="molecule type" value="Genomic_DNA"/>
</dbReference>
<evidence type="ECO:0000313" key="1">
    <source>
        <dbReference type="EMBL" id="EJX10226.1"/>
    </source>
</evidence>
<dbReference type="InterPro" id="IPR018490">
    <property type="entry name" value="cNMP-bd_dom_sf"/>
</dbReference>
<proteinExistence type="predicted"/>
<protein>
    <recommendedName>
        <fullName evidence="2">Crp/Fnr family transcriptional regulator</fullName>
    </recommendedName>
</protein>
<organism evidence="1">
    <name type="scientific">gut metagenome</name>
    <dbReference type="NCBI Taxonomy" id="749906"/>
    <lineage>
        <taxon>unclassified sequences</taxon>
        <taxon>metagenomes</taxon>
        <taxon>organismal metagenomes</taxon>
    </lineage>
</organism>